<accession>A0A016UVY4</accession>
<dbReference type="AlphaFoldDB" id="A0A016UVY4"/>
<organism evidence="3 4">
    <name type="scientific">Ancylostoma ceylanicum</name>
    <dbReference type="NCBI Taxonomy" id="53326"/>
    <lineage>
        <taxon>Eukaryota</taxon>
        <taxon>Metazoa</taxon>
        <taxon>Ecdysozoa</taxon>
        <taxon>Nematoda</taxon>
        <taxon>Chromadorea</taxon>
        <taxon>Rhabditida</taxon>
        <taxon>Rhabditina</taxon>
        <taxon>Rhabditomorpha</taxon>
        <taxon>Strongyloidea</taxon>
        <taxon>Ancylostomatidae</taxon>
        <taxon>Ancylostomatinae</taxon>
        <taxon>Ancylostoma</taxon>
    </lineage>
</organism>
<keyword evidence="2" id="KW-1133">Transmembrane helix</keyword>
<keyword evidence="2" id="KW-0812">Transmembrane</keyword>
<protein>
    <submittedName>
        <fullName evidence="3">Uncharacterized protein</fullName>
    </submittedName>
</protein>
<feature type="region of interest" description="Disordered" evidence="1">
    <location>
        <begin position="147"/>
        <end position="170"/>
    </location>
</feature>
<dbReference type="Proteomes" id="UP000024635">
    <property type="component" value="Unassembled WGS sequence"/>
</dbReference>
<evidence type="ECO:0000256" key="2">
    <source>
        <dbReference type="SAM" id="Phobius"/>
    </source>
</evidence>
<evidence type="ECO:0000313" key="3">
    <source>
        <dbReference type="EMBL" id="EYC19554.1"/>
    </source>
</evidence>
<reference evidence="4" key="1">
    <citation type="journal article" date="2015" name="Nat. Genet.">
        <title>The genome and transcriptome of the zoonotic hookworm Ancylostoma ceylanicum identify infection-specific gene families.</title>
        <authorList>
            <person name="Schwarz E.M."/>
            <person name="Hu Y."/>
            <person name="Antoshechkin I."/>
            <person name="Miller M.M."/>
            <person name="Sternberg P.W."/>
            <person name="Aroian R.V."/>
        </authorList>
    </citation>
    <scope>NUCLEOTIDE SEQUENCE</scope>
    <source>
        <strain evidence="4">HY135</strain>
    </source>
</reference>
<feature type="compositionally biased region" description="Basic residues" evidence="1">
    <location>
        <begin position="160"/>
        <end position="170"/>
    </location>
</feature>
<sequence length="170" mass="19318">MVRVVEHGRASTYFHSNKVLSLLSQKLEKQNFRQLLVSHANIERLMYSIIRKLSQEYIYIHMYSTVEAELVMKLLLVALLLLVIDAHIANNFIPAMDINTATGRWNPLTRRIANRTTHKIGPAAAAGLGVGAVFLYALVRQAMDRWNNRTSTTTTTTPAPKKRNFKKKRG</sequence>
<keyword evidence="2" id="KW-0472">Membrane</keyword>
<evidence type="ECO:0000256" key="1">
    <source>
        <dbReference type="SAM" id="MobiDB-lite"/>
    </source>
</evidence>
<gene>
    <name evidence="3" type="primary">Acey_s0024.g931</name>
    <name evidence="3" type="ORF">Y032_0024g931</name>
</gene>
<evidence type="ECO:0000313" key="4">
    <source>
        <dbReference type="Proteomes" id="UP000024635"/>
    </source>
</evidence>
<dbReference type="EMBL" id="JARK01001360">
    <property type="protein sequence ID" value="EYC19554.1"/>
    <property type="molecule type" value="Genomic_DNA"/>
</dbReference>
<name>A0A016UVY4_9BILA</name>
<keyword evidence="4" id="KW-1185">Reference proteome</keyword>
<feature type="transmembrane region" description="Helical" evidence="2">
    <location>
        <begin position="120"/>
        <end position="139"/>
    </location>
</feature>
<feature type="transmembrane region" description="Helical" evidence="2">
    <location>
        <begin position="70"/>
        <end position="89"/>
    </location>
</feature>
<proteinExistence type="predicted"/>
<comment type="caution">
    <text evidence="3">The sequence shown here is derived from an EMBL/GenBank/DDBJ whole genome shotgun (WGS) entry which is preliminary data.</text>
</comment>